<sequence>MERKQKAGIEAPTWMEMKSQTHQMSVDEFHLNKILIGRQTKSRHPF</sequence>
<proteinExistence type="evidence at transcript level"/>
<evidence type="ECO:0000313" key="1">
    <source>
        <dbReference type="EMBL" id="ADE21096.1"/>
    </source>
</evidence>
<reference evidence="1" key="1">
    <citation type="submission" date="2010-03" db="EMBL/GenBank/DDBJ databases">
        <authorList>
            <person name="Carlson J."/>
            <person name="Booth B."/>
            <person name="Frise E."/>
            <person name="Sandler J."/>
            <person name="Wan K."/>
            <person name="Yu C."/>
            <person name="Celniker S."/>
        </authorList>
    </citation>
    <scope>NUCLEOTIDE SEQUENCE</scope>
</reference>
<name>D5A7M6_DROME</name>
<dbReference type="EMBL" id="BT122153">
    <property type="protein sequence ID" value="ADE21096.1"/>
    <property type="molecule type" value="mRNA"/>
</dbReference>
<protein>
    <submittedName>
        <fullName evidence="1">MIP20277p</fullName>
    </submittedName>
</protein>
<accession>D5A7M6</accession>
<dbReference type="AlphaFoldDB" id="D5A7M6"/>
<organism evidence="1">
    <name type="scientific">Drosophila melanogaster</name>
    <name type="common">Fruit fly</name>
    <dbReference type="NCBI Taxonomy" id="7227"/>
    <lineage>
        <taxon>Eukaryota</taxon>
        <taxon>Metazoa</taxon>
        <taxon>Ecdysozoa</taxon>
        <taxon>Arthropoda</taxon>
        <taxon>Hexapoda</taxon>
        <taxon>Insecta</taxon>
        <taxon>Pterygota</taxon>
        <taxon>Neoptera</taxon>
        <taxon>Endopterygota</taxon>
        <taxon>Diptera</taxon>
        <taxon>Brachycera</taxon>
        <taxon>Muscomorpha</taxon>
        <taxon>Ephydroidea</taxon>
        <taxon>Drosophilidae</taxon>
        <taxon>Drosophila</taxon>
        <taxon>Sophophora</taxon>
    </lineage>
</organism>